<organism evidence="4 5">
    <name type="scientific">Fusarium oxysporum</name>
    <name type="common">Fusarium vascular wilt</name>
    <dbReference type="NCBI Taxonomy" id="5507"/>
    <lineage>
        <taxon>Eukaryota</taxon>
        <taxon>Fungi</taxon>
        <taxon>Dikarya</taxon>
        <taxon>Ascomycota</taxon>
        <taxon>Pezizomycotina</taxon>
        <taxon>Sordariomycetes</taxon>
        <taxon>Hypocreomycetidae</taxon>
        <taxon>Hypocreales</taxon>
        <taxon>Nectriaceae</taxon>
        <taxon>Fusarium</taxon>
        <taxon>Fusarium oxysporum species complex</taxon>
    </lineage>
</organism>
<evidence type="ECO:0000256" key="3">
    <source>
        <dbReference type="SAM" id="SignalP"/>
    </source>
</evidence>
<keyword evidence="2" id="KW-1133">Transmembrane helix</keyword>
<gene>
    <name evidence="4" type="ORF">FOXYS1_5938</name>
</gene>
<dbReference type="EMBL" id="JAAFOW010000931">
    <property type="protein sequence ID" value="KAF5263320.1"/>
    <property type="molecule type" value="Genomic_DNA"/>
</dbReference>
<dbReference type="SUPFAM" id="SSF50630">
    <property type="entry name" value="Acid proteases"/>
    <property type="match status" value="1"/>
</dbReference>
<dbReference type="InterPro" id="IPR021109">
    <property type="entry name" value="Peptidase_aspartic_dom_sf"/>
</dbReference>
<protein>
    <recommendedName>
        <fullName evidence="6">Peptidase A1 domain-containing protein</fullName>
    </recommendedName>
</protein>
<dbReference type="Gene3D" id="2.40.70.10">
    <property type="entry name" value="Acid Proteases"/>
    <property type="match status" value="2"/>
</dbReference>
<evidence type="ECO:0008006" key="6">
    <source>
        <dbReference type="Google" id="ProtNLM"/>
    </source>
</evidence>
<evidence type="ECO:0000313" key="4">
    <source>
        <dbReference type="EMBL" id="KAF5263320.1"/>
    </source>
</evidence>
<sequence length="474" mass="51823">MHRFLLTLPFLREAIASPCDAEPLVLHLRDVQVLPGVPNSFMKGIPAEIGTPPQNLVLLPWADSDLNNTWIYTDPFCKDSGIPNDESCQVRRGEMFNEEKSTSFTGARDIVKAGGAANETFFKGGQYGVRNLVKSANGAIDKFTLEGSAELEDFPFGIPTSKWDDTYSTLSPLGLGRNSTYLNALRKAGKIGSRVWSIFWGRMWIKEPLDGSLVLGGYDEKKVIGKNYTAPLVYGDFDGSDGCWTGMKVTLTDVQINYLGGTNTGLDKQFLADLTFHLDSGLKIRVPNNQYMIPSMDIASNGSRVSNTSKRDILITDIDDGPPILGRYFLTAAYLMVNHDAGTFTLWQANATRERSLVRVFDEETGKKCENTTGVIQPSASYTGSASESSRPDRGIGSNSGSLSGAVIGGAVVGAVAGAALIGLGITYFLIKRKRKADTYYFYPAHEELQRADIYEMDGNPRVDDESYMKAGIR</sequence>
<keyword evidence="2" id="KW-0472">Membrane</keyword>
<feature type="signal peptide" evidence="3">
    <location>
        <begin position="1"/>
        <end position="16"/>
    </location>
</feature>
<reference evidence="4" key="1">
    <citation type="submission" date="2020-02" db="EMBL/GenBank/DDBJ databases">
        <title>Identification and distribution of gene clusters putatively required for synthesis of sphingolipid metabolism inhibitors in phylogenetically diverse species of the filamentous fungus Fusarium.</title>
        <authorList>
            <person name="Kim H.-S."/>
            <person name="Busman M."/>
            <person name="Brown D.W."/>
            <person name="Divon H."/>
            <person name="Uhlig S."/>
            <person name="Proctor R.H."/>
        </authorList>
    </citation>
    <scope>NUCLEOTIDE SEQUENCE [LARGE SCALE GENOMIC DNA]</scope>
    <source>
        <strain evidence="4">NRRL 39464</strain>
    </source>
</reference>
<evidence type="ECO:0000256" key="1">
    <source>
        <dbReference type="SAM" id="MobiDB-lite"/>
    </source>
</evidence>
<feature type="transmembrane region" description="Helical" evidence="2">
    <location>
        <begin position="406"/>
        <end position="431"/>
    </location>
</feature>
<accession>A0A8H5AEC0</accession>
<keyword evidence="3" id="KW-0732">Signal</keyword>
<feature type="region of interest" description="Disordered" evidence="1">
    <location>
        <begin position="372"/>
        <end position="398"/>
    </location>
</feature>
<keyword evidence="2" id="KW-0812">Transmembrane</keyword>
<proteinExistence type="predicted"/>
<feature type="compositionally biased region" description="Low complexity" evidence="1">
    <location>
        <begin position="379"/>
        <end position="389"/>
    </location>
</feature>
<feature type="chain" id="PRO_5034188319" description="Peptidase A1 domain-containing protein" evidence="3">
    <location>
        <begin position="17"/>
        <end position="474"/>
    </location>
</feature>
<name>A0A8H5AEC0_FUSOX</name>
<evidence type="ECO:0000256" key="2">
    <source>
        <dbReference type="SAM" id="Phobius"/>
    </source>
</evidence>
<comment type="caution">
    <text evidence="4">The sequence shown here is derived from an EMBL/GenBank/DDBJ whole genome shotgun (WGS) entry which is preliminary data.</text>
</comment>
<dbReference type="AlphaFoldDB" id="A0A8H5AEC0"/>
<dbReference type="Proteomes" id="UP000558688">
    <property type="component" value="Unassembled WGS sequence"/>
</dbReference>
<evidence type="ECO:0000313" key="5">
    <source>
        <dbReference type="Proteomes" id="UP000558688"/>
    </source>
</evidence>